<evidence type="ECO:0000256" key="6">
    <source>
        <dbReference type="ARBA" id="ARBA00023136"/>
    </source>
</evidence>
<keyword evidence="5 7" id="KW-1133">Transmembrane helix</keyword>
<dbReference type="OrthoDB" id="3268460at2"/>
<keyword evidence="10" id="KW-1185">Reference proteome</keyword>
<dbReference type="STRING" id="1218508.JG29_15140"/>
<dbReference type="HOGENOM" id="CLU_001265_60_4_9"/>
<dbReference type="Pfam" id="PF07690">
    <property type="entry name" value="MFS_1"/>
    <property type="match status" value="1"/>
</dbReference>
<feature type="transmembrane region" description="Helical" evidence="7">
    <location>
        <begin position="71"/>
        <end position="89"/>
    </location>
</feature>
<feature type="transmembrane region" description="Helical" evidence="7">
    <location>
        <begin position="95"/>
        <end position="114"/>
    </location>
</feature>
<feature type="domain" description="Major facilitator superfamily (MFS) profile" evidence="8">
    <location>
        <begin position="1"/>
        <end position="396"/>
    </location>
</feature>
<dbReference type="PROSITE" id="PS50850">
    <property type="entry name" value="MFS"/>
    <property type="match status" value="1"/>
</dbReference>
<dbReference type="GO" id="GO:0022857">
    <property type="term" value="F:transmembrane transporter activity"/>
    <property type="evidence" value="ECO:0007669"/>
    <property type="project" value="InterPro"/>
</dbReference>
<dbReference type="EMBL" id="JXBZ01000009">
    <property type="protein sequence ID" value="KJY48453.1"/>
    <property type="molecule type" value="Genomic_DNA"/>
</dbReference>
<organism evidence="9 10">
    <name type="scientific">Bombilactobacillus mellis</name>
    <dbReference type="NCBI Taxonomy" id="1218508"/>
    <lineage>
        <taxon>Bacteria</taxon>
        <taxon>Bacillati</taxon>
        <taxon>Bacillota</taxon>
        <taxon>Bacilli</taxon>
        <taxon>Lactobacillales</taxon>
        <taxon>Lactobacillaceae</taxon>
        <taxon>Bombilactobacillus</taxon>
    </lineage>
</organism>
<dbReference type="SUPFAM" id="SSF103473">
    <property type="entry name" value="MFS general substrate transporter"/>
    <property type="match status" value="1"/>
</dbReference>
<feature type="transmembrane region" description="Helical" evidence="7">
    <location>
        <begin position="344"/>
        <end position="363"/>
    </location>
</feature>
<keyword evidence="6 7" id="KW-0472">Membrane</keyword>
<dbReference type="PANTHER" id="PTHR23517">
    <property type="entry name" value="RESISTANCE PROTEIN MDTM, PUTATIVE-RELATED-RELATED"/>
    <property type="match status" value="1"/>
</dbReference>
<evidence type="ECO:0000256" key="7">
    <source>
        <dbReference type="SAM" id="Phobius"/>
    </source>
</evidence>
<evidence type="ECO:0000256" key="3">
    <source>
        <dbReference type="ARBA" id="ARBA00022475"/>
    </source>
</evidence>
<dbReference type="PATRIC" id="fig|1218508.4.peg.1505"/>
<evidence type="ECO:0000256" key="5">
    <source>
        <dbReference type="ARBA" id="ARBA00022989"/>
    </source>
</evidence>
<keyword evidence="2" id="KW-0813">Transport</keyword>
<evidence type="ECO:0000259" key="8">
    <source>
        <dbReference type="PROSITE" id="PS50850"/>
    </source>
</evidence>
<dbReference type="GO" id="GO:0005886">
    <property type="term" value="C:plasma membrane"/>
    <property type="evidence" value="ECO:0007669"/>
    <property type="project" value="UniProtKB-SubCell"/>
</dbReference>
<dbReference type="RefSeq" id="WP_045923336.1">
    <property type="nucleotide sequence ID" value="NZ_JBHTHW010000005.1"/>
</dbReference>
<feature type="transmembrane region" description="Helical" evidence="7">
    <location>
        <begin position="375"/>
        <end position="393"/>
    </location>
</feature>
<dbReference type="Gene3D" id="1.20.1250.20">
    <property type="entry name" value="MFS general substrate transporter like domains"/>
    <property type="match status" value="2"/>
</dbReference>
<feature type="transmembrane region" description="Helical" evidence="7">
    <location>
        <begin position="253"/>
        <end position="271"/>
    </location>
</feature>
<feature type="transmembrane region" description="Helical" evidence="7">
    <location>
        <begin position="215"/>
        <end position="233"/>
    </location>
</feature>
<dbReference type="AlphaFoldDB" id="A0A0F4KQZ0"/>
<dbReference type="InterPro" id="IPR050171">
    <property type="entry name" value="MFS_Transporters"/>
</dbReference>
<feature type="transmembrane region" description="Helical" evidence="7">
    <location>
        <begin position="39"/>
        <end position="64"/>
    </location>
</feature>
<dbReference type="InterPro" id="IPR011701">
    <property type="entry name" value="MFS"/>
</dbReference>
<evidence type="ECO:0000313" key="9">
    <source>
        <dbReference type="EMBL" id="KJY48453.1"/>
    </source>
</evidence>
<dbReference type="PANTHER" id="PTHR23517:SF10">
    <property type="entry name" value="MAJOR FACILITATOR SUPERFAMILY (MFS) PROFILE DOMAIN-CONTAINING PROTEIN"/>
    <property type="match status" value="1"/>
</dbReference>
<evidence type="ECO:0000313" key="10">
    <source>
        <dbReference type="Proteomes" id="UP000033695"/>
    </source>
</evidence>
<keyword evidence="3" id="KW-1003">Cell membrane</keyword>
<gene>
    <name evidence="9" type="ORF">JG29_15140</name>
</gene>
<keyword evidence="4 7" id="KW-0812">Transmembrane</keyword>
<dbReference type="Proteomes" id="UP000033695">
    <property type="component" value="Unassembled WGS sequence"/>
</dbReference>
<comment type="caution">
    <text evidence="9">The sequence shown here is derived from an EMBL/GenBank/DDBJ whole genome shotgun (WGS) entry which is preliminary data.</text>
</comment>
<feature type="transmembrane region" description="Helical" evidence="7">
    <location>
        <begin position="283"/>
        <end position="301"/>
    </location>
</feature>
<feature type="transmembrane region" description="Helical" evidence="7">
    <location>
        <begin position="161"/>
        <end position="179"/>
    </location>
</feature>
<feature type="transmembrane region" description="Helical" evidence="7">
    <location>
        <begin position="307"/>
        <end position="332"/>
    </location>
</feature>
<evidence type="ECO:0000256" key="1">
    <source>
        <dbReference type="ARBA" id="ARBA00004651"/>
    </source>
</evidence>
<feature type="transmembrane region" description="Helical" evidence="7">
    <location>
        <begin position="135"/>
        <end position="155"/>
    </location>
</feature>
<protein>
    <recommendedName>
        <fullName evidence="8">Major facilitator superfamily (MFS) profile domain-containing protein</fullName>
    </recommendedName>
</protein>
<dbReference type="CDD" id="cd17329">
    <property type="entry name" value="MFS_MdtH_MDR_like"/>
    <property type="match status" value="1"/>
</dbReference>
<name>A0A0F4KQZ0_9LACO</name>
<proteinExistence type="predicted"/>
<feature type="transmembrane region" description="Helical" evidence="7">
    <location>
        <begin position="7"/>
        <end position="27"/>
    </location>
</feature>
<evidence type="ECO:0000256" key="4">
    <source>
        <dbReference type="ARBA" id="ARBA00022692"/>
    </source>
</evidence>
<sequence>MKDEQQRWLLLMNATFNMVMGFILPVNTIFMTKYLHESLVISGFVLMVYSGVMMLGNALGGYLFDRYSHRGTLLCGYFIAAVGFLVLSFCHIWPLYAILLTIIGLGMGIAYTAVNSYTAVVAQQHRQHSQRIFNIMYLSANVGIAVGSMLVSVIFQRSIFLTFFLPALCFLACLLIVIFRGHILDGEAPNLPNAVSKTETATSTEITNELSSQQLSVNLVLICGAVLIVWLGYSQWDSNMSLYMLDNHFTMRNYSLLFSLNALSLMIIQPLMGRIAESLFSKLKIQIALGLVIMGFSFIFLPSAQQYWQYVVSMLILTIGESITFPTIPALLNKFSTGANRGTYQSFYVVFGSLGRALGPYLGSLIATKSSFDSLFIIIWLAILIVAGGMMLVKEK</sequence>
<accession>A0A0F4KQZ0</accession>
<reference evidence="9 10" key="1">
    <citation type="submission" date="2014-12" db="EMBL/GenBank/DDBJ databases">
        <title>Comparative genomics of the lactic acid bacteria isolated from the honey bee gut.</title>
        <authorList>
            <person name="Ellegaard K.M."/>
            <person name="Tamarit D."/>
            <person name="Javelind E."/>
            <person name="Olofsson T."/>
            <person name="Andersson S.G."/>
            <person name="Vasquez A."/>
        </authorList>
    </citation>
    <scope>NUCLEOTIDE SEQUENCE [LARGE SCALE GENOMIC DNA]</scope>
    <source>
        <strain evidence="9 10">Hon2</strain>
    </source>
</reference>
<dbReference type="InterPro" id="IPR036259">
    <property type="entry name" value="MFS_trans_sf"/>
</dbReference>
<comment type="subcellular location">
    <subcellularLocation>
        <location evidence="1">Cell membrane</location>
        <topology evidence="1">Multi-pass membrane protein</topology>
    </subcellularLocation>
</comment>
<evidence type="ECO:0000256" key="2">
    <source>
        <dbReference type="ARBA" id="ARBA00022448"/>
    </source>
</evidence>
<dbReference type="InterPro" id="IPR020846">
    <property type="entry name" value="MFS_dom"/>
</dbReference>